<keyword evidence="1" id="KW-1133">Transmembrane helix</keyword>
<dbReference type="EMBL" id="FOAD01000001">
    <property type="protein sequence ID" value="SEK65523.1"/>
    <property type="molecule type" value="Genomic_DNA"/>
</dbReference>
<feature type="transmembrane region" description="Helical" evidence="1">
    <location>
        <begin position="15"/>
        <end position="36"/>
    </location>
</feature>
<name>A0A1H7ISQ3_HALLR</name>
<evidence type="ECO:0000256" key="1">
    <source>
        <dbReference type="SAM" id="Phobius"/>
    </source>
</evidence>
<evidence type="ECO:0000313" key="2">
    <source>
        <dbReference type="EMBL" id="SEK65523.1"/>
    </source>
</evidence>
<gene>
    <name evidence="2" type="ORF">SAMN04488691_1011010</name>
</gene>
<feature type="transmembrane region" description="Helical" evidence="1">
    <location>
        <begin position="74"/>
        <end position="94"/>
    </location>
</feature>
<dbReference type="Proteomes" id="UP000183894">
    <property type="component" value="Unassembled WGS sequence"/>
</dbReference>
<evidence type="ECO:0000313" key="3">
    <source>
        <dbReference type="Proteomes" id="UP000183894"/>
    </source>
</evidence>
<keyword evidence="1" id="KW-0812">Transmembrane</keyword>
<reference evidence="2 3" key="1">
    <citation type="submission" date="2016-10" db="EMBL/GenBank/DDBJ databases">
        <authorList>
            <person name="de Groot N.N."/>
        </authorList>
    </citation>
    <scope>NUCLEOTIDE SEQUENCE [LARGE SCALE GENOMIC DNA]</scope>
    <source>
        <strain evidence="2 3">CDM_5</strain>
    </source>
</reference>
<proteinExistence type="predicted"/>
<feature type="transmembrane region" description="Helical" evidence="1">
    <location>
        <begin position="42"/>
        <end position="62"/>
    </location>
</feature>
<protein>
    <submittedName>
        <fullName evidence="2">Uncharacterized protein</fullName>
    </submittedName>
</protein>
<accession>A0A1H7ISQ3</accession>
<dbReference type="AlphaFoldDB" id="A0A1H7ISQ3"/>
<sequence>MSNVSQFSAVSPNRVYWLSFVCFGLAAAASAGVDIAHGATDIATLVSALGGTVLVAVAVVALSNPERADGPTEWGPLVYLVVGSAALYVAINAWELVSVVV</sequence>
<organism evidence="2 3">
    <name type="scientific">Haloferax larsenii</name>
    <dbReference type="NCBI Taxonomy" id="302484"/>
    <lineage>
        <taxon>Archaea</taxon>
        <taxon>Methanobacteriati</taxon>
        <taxon>Methanobacteriota</taxon>
        <taxon>Stenosarchaea group</taxon>
        <taxon>Halobacteria</taxon>
        <taxon>Halobacteriales</taxon>
        <taxon>Haloferacaceae</taxon>
        <taxon>Haloferax</taxon>
    </lineage>
</organism>
<keyword evidence="1" id="KW-0472">Membrane</keyword>